<organism evidence="1 2">
    <name type="scientific">Pontibacter qinzhouensis</name>
    <dbReference type="NCBI Taxonomy" id="2603253"/>
    <lineage>
        <taxon>Bacteria</taxon>
        <taxon>Pseudomonadati</taxon>
        <taxon>Bacteroidota</taxon>
        <taxon>Cytophagia</taxon>
        <taxon>Cytophagales</taxon>
        <taxon>Hymenobacteraceae</taxon>
        <taxon>Pontibacter</taxon>
    </lineage>
</organism>
<reference evidence="1 2" key="1">
    <citation type="submission" date="2019-08" db="EMBL/GenBank/DDBJ databases">
        <authorList>
            <person name="Shi S."/>
        </authorList>
    </citation>
    <scope>NUCLEOTIDE SEQUENCE [LARGE SCALE GENOMIC DNA]</scope>
    <source>
        <strain evidence="1 2">GY10130</strain>
    </source>
</reference>
<dbReference type="OrthoDB" id="9796786at2"/>
<keyword evidence="2" id="KW-1185">Reference proteome</keyword>
<protein>
    <recommendedName>
        <fullName evidence="3">Transcriptional regulator</fullName>
    </recommendedName>
</protein>
<evidence type="ECO:0000313" key="1">
    <source>
        <dbReference type="EMBL" id="TXK22431.1"/>
    </source>
</evidence>
<dbReference type="AlphaFoldDB" id="A0A5C8IMT7"/>
<accession>A0A5C8IMT7</accession>
<comment type="caution">
    <text evidence="1">The sequence shown here is derived from an EMBL/GenBank/DDBJ whole genome shotgun (WGS) entry which is preliminary data.</text>
</comment>
<dbReference type="EMBL" id="VRTY01000156">
    <property type="protein sequence ID" value="TXK22431.1"/>
    <property type="molecule type" value="Genomic_DNA"/>
</dbReference>
<evidence type="ECO:0008006" key="3">
    <source>
        <dbReference type="Google" id="ProtNLM"/>
    </source>
</evidence>
<name>A0A5C8IMT7_9BACT</name>
<sequence>MEVKPIRTEAGYQAALQRIEKLWEAVPGSPEAGELEVLVLLVSRFEQEHYPIEEPEPGEYARIRREELDVGREHSLGRKSREP</sequence>
<evidence type="ECO:0000313" key="2">
    <source>
        <dbReference type="Proteomes" id="UP000321926"/>
    </source>
</evidence>
<proteinExistence type="predicted"/>
<dbReference type="RefSeq" id="WP_147924128.1">
    <property type="nucleotide sequence ID" value="NZ_VRTY01000156.1"/>
</dbReference>
<dbReference type="Proteomes" id="UP000321926">
    <property type="component" value="Unassembled WGS sequence"/>
</dbReference>
<gene>
    <name evidence="1" type="ORF">FVR03_23020</name>
</gene>